<dbReference type="AlphaFoldDB" id="A0A146G700"/>
<dbReference type="GO" id="GO:0000155">
    <property type="term" value="F:phosphorelay sensor kinase activity"/>
    <property type="evidence" value="ECO:0007669"/>
    <property type="project" value="InterPro"/>
</dbReference>
<evidence type="ECO:0000313" key="4">
    <source>
        <dbReference type="Proteomes" id="UP000076023"/>
    </source>
</evidence>
<keyword evidence="1" id="KW-0472">Membrane</keyword>
<dbReference type="STRING" id="690879.TSACC_21094"/>
<accession>A0A146G700</accession>
<name>A0A146G700_TERSA</name>
<dbReference type="InterPro" id="IPR010559">
    <property type="entry name" value="Sig_transdc_His_kin_internal"/>
</dbReference>
<feature type="transmembrane region" description="Helical" evidence="1">
    <location>
        <begin position="143"/>
        <end position="163"/>
    </location>
</feature>
<dbReference type="RefSeq" id="WP_075078513.1">
    <property type="nucleotide sequence ID" value="NZ_BDCO01000002.1"/>
</dbReference>
<dbReference type="FunCoup" id="A0A146G700">
    <property type="interactions" value="108"/>
</dbReference>
<evidence type="ECO:0000256" key="1">
    <source>
        <dbReference type="SAM" id="Phobius"/>
    </source>
</evidence>
<sequence length="379" mass="43438">MNQPQNAPRSTPHPPPAPFGDVVLRWLRRQVIRRKLISLSFWRVNLAAWLVFAMMTFLVRCLFHLDVPKALILTILNESLALGTSLILRRYYQRFGIPFRLRTALSVVAVSLFWSIILSLATYLITLLTGWRMQNITDLESSMLRFTIMWTALLGWSLGYFWFQAEKAWTAESRHAEEAEHQAHRMELQMLRAQLDPHFLFNSLNGIAAEVHAHPDEAVEMICRLSDYLRYSLEHRKQTFTALESELGAMHAYLEIEKARFGERLQFSVDASPEALTHRVPTFILQPLVENALKWGFHQSANAMTVDIRAFQTGGVLEIEVMNSGHLESTPRDKAGGVGLDTLSRRLEIYYPGRHHFTLEQRGRVVCATIQLWGAAEAV</sequence>
<comment type="caution">
    <text evidence="3">The sequence shown here is derived from an EMBL/GenBank/DDBJ whole genome shotgun (WGS) entry which is preliminary data.</text>
</comment>
<protein>
    <submittedName>
        <fullName evidence="3">Histidine kinase</fullName>
    </submittedName>
</protein>
<evidence type="ECO:0000313" key="3">
    <source>
        <dbReference type="EMBL" id="GAT32694.1"/>
    </source>
</evidence>
<dbReference type="EMBL" id="BDCO01000002">
    <property type="protein sequence ID" value="GAT32694.1"/>
    <property type="molecule type" value="Genomic_DNA"/>
</dbReference>
<dbReference type="InterPro" id="IPR050640">
    <property type="entry name" value="Bact_2-comp_sensor_kinase"/>
</dbReference>
<keyword evidence="3" id="KW-0808">Transferase</keyword>
<feature type="transmembrane region" description="Helical" evidence="1">
    <location>
        <begin position="70"/>
        <end position="92"/>
    </location>
</feature>
<feature type="domain" description="Signal transduction histidine kinase internal region" evidence="2">
    <location>
        <begin position="186"/>
        <end position="265"/>
    </location>
</feature>
<proteinExistence type="predicted"/>
<dbReference type="Gene3D" id="3.30.565.10">
    <property type="entry name" value="Histidine kinase-like ATPase, C-terminal domain"/>
    <property type="match status" value="1"/>
</dbReference>
<feature type="transmembrane region" description="Helical" evidence="1">
    <location>
        <begin position="36"/>
        <end position="58"/>
    </location>
</feature>
<organism evidence="3 4">
    <name type="scientific">Terrimicrobium sacchariphilum</name>
    <dbReference type="NCBI Taxonomy" id="690879"/>
    <lineage>
        <taxon>Bacteria</taxon>
        <taxon>Pseudomonadati</taxon>
        <taxon>Verrucomicrobiota</taxon>
        <taxon>Terrimicrobiia</taxon>
        <taxon>Terrimicrobiales</taxon>
        <taxon>Terrimicrobiaceae</taxon>
        <taxon>Terrimicrobium</taxon>
    </lineage>
</organism>
<dbReference type="SUPFAM" id="SSF55874">
    <property type="entry name" value="ATPase domain of HSP90 chaperone/DNA topoisomerase II/histidine kinase"/>
    <property type="match status" value="1"/>
</dbReference>
<evidence type="ECO:0000259" key="2">
    <source>
        <dbReference type="Pfam" id="PF06580"/>
    </source>
</evidence>
<dbReference type="Pfam" id="PF06580">
    <property type="entry name" value="His_kinase"/>
    <property type="match status" value="1"/>
</dbReference>
<keyword evidence="4" id="KW-1185">Reference proteome</keyword>
<dbReference type="InParanoid" id="A0A146G700"/>
<keyword evidence="1" id="KW-0812">Transmembrane</keyword>
<dbReference type="OrthoDB" id="2514702at2"/>
<keyword evidence="3" id="KW-0418">Kinase</keyword>
<dbReference type="PANTHER" id="PTHR34220:SF7">
    <property type="entry name" value="SENSOR HISTIDINE KINASE YPDA"/>
    <property type="match status" value="1"/>
</dbReference>
<dbReference type="InterPro" id="IPR036890">
    <property type="entry name" value="HATPase_C_sf"/>
</dbReference>
<feature type="transmembrane region" description="Helical" evidence="1">
    <location>
        <begin position="104"/>
        <end position="131"/>
    </location>
</feature>
<dbReference type="Proteomes" id="UP000076023">
    <property type="component" value="Unassembled WGS sequence"/>
</dbReference>
<reference evidence="4" key="1">
    <citation type="journal article" date="2017" name="Genome Announc.">
        <title>Draft Genome Sequence of Terrimicrobium sacchariphilum NM-5T, a Facultative Anaerobic Soil Bacterium of the Class Spartobacteria.</title>
        <authorList>
            <person name="Qiu Y.L."/>
            <person name="Tourlousse D.M."/>
            <person name="Matsuura N."/>
            <person name="Ohashi A."/>
            <person name="Sekiguchi Y."/>
        </authorList>
    </citation>
    <scope>NUCLEOTIDE SEQUENCE [LARGE SCALE GENOMIC DNA]</scope>
    <source>
        <strain evidence="4">NM-5</strain>
    </source>
</reference>
<gene>
    <name evidence="3" type="ORF">TSACC_21094</name>
</gene>
<keyword evidence="1" id="KW-1133">Transmembrane helix</keyword>
<dbReference type="GO" id="GO:0016020">
    <property type="term" value="C:membrane"/>
    <property type="evidence" value="ECO:0007669"/>
    <property type="project" value="InterPro"/>
</dbReference>
<dbReference type="PANTHER" id="PTHR34220">
    <property type="entry name" value="SENSOR HISTIDINE KINASE YPDA"/>
    <property type="match status" value="1"/>
</dbReference>